<dbReference type="RefSeq" id="WP_249245675.1">
    <property type="nucleotide sequence ID" value="NZ_JAKPBZ010000114.1"/>
</dbReference>
<dbReference type="Gene3D" id="3.90.25.10">
    <property type="entry name" value="UDP-galactose 4-epimerase, domain 1"/>
    <property type="match status" value="1"/>
</dbReference>
<dbReference type="PANTHER" id="PTHR47129:SF1">
    <property type="entry name" value="NMRA-LIKE DOMAIN-CONTAINING PROTEIN"/>
    <property type="match status" value="1"/>
</dbReference>
<dbReference type="InterPro" id="IPR052718">
    <property type="entry name" value="NmrA-type_oxidoreductase"/>
</dbReference>
<dbReference type="InterPro" id="IPR036291">
    <property type="entry name" value="NAD(P)-bd_dom_sf"/>
</dbReference>
<dbReference type="Proteomes" id="UP001203069">
    <property type="component" value="Unassembled WGS sequence"/>
</dbReference>
<organism evidence="2 3">
    <name type="scientific">Brenneria tiliae</name>
    <dbReference type="NCBI Taxonomy" id="2914984"/>
    <lineage>
        <taxon>Bacteria</taxon>
        <taxon>Pseudomonadati</taxon>
        <taxon>Pseudomonadota</taxon>
        <taxon>Gammaproteobacteria</taxon>
        <taxon>Enterobacterales</taxon>
        <taxon>Pectobacteriaceae</taxon>
        <taxon>Brenneria</taxon>
    </lineage>
</organism>
<dbReference type="Gene3D" id="3.40.50.720">
    <property type="entry name" value="NAD(P)-binding Rossmann-like Domain"/>
    <property type="match status" value="1"/>
</dbReference>
<keyword evidence="3" id="KW-1185">Reference proteome</keyword>
<proteinExistence type="predicted"/>
<dbReference type="PANTHER" id="PTHR47129">
    <property type="entry name" value="QUINONE OXIDOREDUCTASE 2"/>
    <property type="match status" value="1"/>
</dbReference>
<dbReference type="Pfam" id="PF13460">
    <property type="entry name" value="NAD_binding_10"/>
    <property type="match status" value="1"/>
</dbReference>
<name>A0ABT0MXH7_9GAMM</name>
<comment type="caution">
    <text evidence="2">The sequence shown here is derived from an EMBL/GenBank/DDBJ whole genome shotgun (WGS) entry which is preliminary data.</text>
</comment>
<protein>
    <submittedName>
        <fullName evidence="2">SDR family oxidoreductase</fullName>
    </submittedName>
</protein>
<evidence type="ECO:0000313" key="2">
    <source>
        <dbReference type="EMBL" id="MCL2894540.1"/>
    </source>
</evidence>
<reference evidence="2 3" key="1">
    <citation type="submission" date="2022-02" db="EMBL/GenBank/DDBJ databases">
        <title>Description of Brenneria tiliae sp. nov. isolated from symptomatic Tilia x moltkei and Tilia x europaea trees in the UK.</title>
        <authorList>
            <person name="Kile H."/>
        </authorList>
    </citation>
    <scope>NUCLEOTIDE SEQUENCE [LARGE SCALE GENOMIC DNA]</scope>
    <source>
        <strain evidence="2 3">MC1SB4.1</strain>
    </source>
</reference>
<feature type="domain" description="NAD(P)-binding" evidence="1">
    <location>
        <begin position="13"/>
        <end position="154"/>
    </location>
</feature>
<sequence>MPSLTPPTLLVTGASGHLGRRVVEYLLDGGAANVVAATRNPDGLADLAARGAETRKADFDDPATLESAFAGVDRLLIVSAPDTPDDPSRRRRQHLAAVDAAHKAGVRHIVYTSMLNPEPGSPIPFAPDHYATEQAIEKSGIPFTILRPSWYADSIFLWLPPVLAAGQWYSAAGDGRTAHVWRDDLAKTAATTLVSATEESRRLAVTGPQALTPAEIVDVVNRVFDTRVELIPVSDTDLRNGLTAANLPAGVVELLTAIDINTRQGGVDVVGDAVQRLTGEPPRSLHDFLVDNRAALLAARDALNP</sequence>
<dbReference type="CDD" id="cd05269">
    <property type="entry name" value="TMR_SDR_a"/>
    <property type="match status" value="1"/>
</dbReference>
<gene>
    <name evidence="2" type="ORF">MFP26_17835</name>
</gene>
<evidence type="ECO:0000313" key="3">
    <source>
        <dbReference type="Proteomes" id="UP001203069"/>
    </source>
</evidence>
<evidence type="ECO:0000259" key="1">
    <source>
        <dbReference type="Pfam" id="PF13460"/>
    </source>
</evidence>
<dbReference type="InterPro" id="IPR016040">
    <property type="entry name" value="NAD(P)-bd_dom"/>
</dbReference>
<accession>A0ABT0MXH7</accession>
<dbReference type="EMBL" id="JAKPBZ010000114">
    <property type="protein sequence ID" value="MCL2894540.1"/>
    <property type="molecule type" value="Genomic_DNA"/>
</dbReference>
<dbReference type="SUPFAM" id="SSF51735">
    <property type="entry name" value="NAD(P)-binding Rossmann-fold domains"/>
    <property type="match status" value="1"/>
</dbReference>